<sequence>MLGYTIHFDSMIMALIYLKLATLVLVSLMVSTITDILTSFPNWHPTIRTVLQVVARFISSPTIWHSIKPFKLSLHISHPFASPTKYSPISPHTKTHAKTHTLHLLPSFAAFLLYTSTQVEGTIKP</sequence>
<name>A0ACB8Z1F8_CICIN</name>
<protein>
    <submittedName>
        <fullName evidence="1">Uncharacterized protein</fullName>
    </submittedName>
</protein>
<evidence type="ECO:0000313" key="1">
    <source>
        <dbReference type="EMBL" id="KAI3691306.1"/>
    </source>
</evidence>
<gene>
    <name evidence="1" type="ORF">L2E82_49622</name>
</gene>
<comment type="caution">
    <text evidence="1">The sequence shown here is derived from an EMBL/GenBank/DDBJ whole genome shotgun (WGS) entry which is preliminary data.</text>
</comment>
<reference evidence="2" key="1">
    <citation type="journal article" date="2022" name="Mol. Ecol. Resour.">
        <title>The genomes of chicory, endive, great burdock and yacon provide insights into Asteraceae palaeo-polyploidization history and plant inulin production.</title>
        <authorList>
            <person name="Fan W."/>
            <person name="Wang S."/>
            <person name="Wang H."/>
            <person name="Wang A."/>
            <person name="Jiang F."/>
            <person name="Liu H."/>
            <person name="Zhao H."/>
            <person name="Xu D."/>
            <person name="Zhang Y."/>
        </authorList>
    </citation>
    <scope>NUCLEOTIDE SEQUENCE [LARGE SCALE GENOMIC DNA]</scope>
    <source>
        <strain evidence="2">cv. Punajuju</strain>
    </source>
</reference>
<dbReference type="Proteomes" id="UP001055811">
    <property type="component" value="Linkage Group LG09"/>
</dbReference>
<keyword evidence="2" id="KW-1185">Reference proteome</keyword>
<proteinExistence type="predicted"/>
<reference evidence="1 2" key="2">
    <citation type="journal article" date="2022" name="Mol. Ecol. Resour.">
        <title>The genomes of chicory, endive, great burdock and yacon provide insights into Asteraceae paleo-polyploidization history and plant inulin production.</title>
        <authorList>
            <person name="Fan W."/>
            <person name="Wang S."/>
            <person name="Wang H."/>
            <person name="Wang A."/>
            <person name="Jiang F."/>
            <person name="Liu H."/>
            <person name="Zhao H."/>
            <person name="Xu D."/>
            <person name="Zhang Y."/>
        </authorList>
    </citation>
    <scope>NUCLEOTIDE SEQUENCE [LARGE SCALE GENOMIC DNA]</scope>
    <source>
        <strain evidence="2">cv. Punajuju</strain>
        <tissue evidence="1">Leaves</tissue>
    </source>
</reference>
<organism evidence="1 2">
    <name type="scientific">Cichorium intybus</name>
    <name type="common">Chicory</name>
    <dbReference type="NCBI Taxonomy" id="13427"/>
    <lineage>
        <taxon>Eukaryota</taxon>
        <taxon>Viridiplantae</taxon>
        <taxon>Streptophyta</taxon>
        <taxon>Embryophyta</taxon>
        <taxon>Tracheophyta</taxon>
        <taxon>Spermatophyta</taxon>
        <taxon>Magnoliopsida</taxon>
        <taxon>eudicotyledons</taxon>
        <taxon>Gunneridae</taxon>
        <taxon>Pentapetalae</taxon>
        <taxon>asterids</taxon>
        <taxon>campanulids</taxon>
        <taxon>Asterales</taxon>
        <taxon>Asteraceae</taxon>
        <taxon>Cichorioideae</taxon>
        <taxon>Cichorieae</taxon>
        <taxon>Cichoriinae</taxon>
        <taxon>Cichorium</taxon>
    </lineage>
</organism>
<evidence type="ECO:0000313" key="2">
    <source>
        <dbReference type="Proteomes" id="UP001055811"/>
    </source>
</evidence>
<accession>A0ACB8Z1F8</accession>
<dbReference type="EMBL" id="CM042017">
    <property type="protein sequence ID" value="KAI3691306.1"/>
    <property type="molecule type" value="Genomic_DNA"/>
</dbReference>